<feature type="transmembrane region" description="Helical" evidence="1">
    <location>
        <begin position="124"/>
        <end position="143"/>
    </location>
</feature>
<keyword evidence="1" id="KW-0472">Membrane</keyword>
<feature type="transmembrane region" description="Helical" evidence="1">
    <location>
        <begin position="6"/>
        <end position="27"/>
    </location>
</feature>
<proteinExistence type="predicted"/>
<evidence type="ECO:0000313" key="2">
    <source>
        <dbReference type="EMBL" id="HJB80853.1"/>
    </source>
</evidence>
<feature type="transmembrane region" description="Helical" evidence="1">
    <location>
        <begin position="218"/>
        <end position="243"/>
    </location>
</feature>
<reference evidence="2" key="2">
    <citation type="submission" date="2021-04" db="EMBL/GenBank/DDBJ databases">
        <authorList>
            <person name="Gilroy R."/>
        </authorList>
    </citation>
    <scope>NUCLEOTIDE SEQUENCE</scope>
    <source>
        <strain evidence="2">CHK192-8294</strain>
    </source>
</reference>
<keyword evidence="1" id="KW-0812">Transmembrane</keyword>
<reference evidence="2" key="1">
    <citation type="journal article" date="2021" name="PeerJ">
        <title>Extensive microbial diversity within the chicken gut microbiome revealed by metagenomics and culture.</title>
        <authorList>
            <person name="Gilroy R."/>
            <person name="Ravi A."/>
            <person name="Getino M."/>
            <person name="Pursley I."/>
            <person name="Horton D.L."/>
            <person name="Alikhan N.F."/>
            <person name="Baker D."/>
            <person name="Gharbi K."/>
            <person name="Hall N."/>
            <person name="Watson M."/>
            <person name="Adriaenssens E.M."/>
            <person name="Foster-Nyarko E."/>
            <person name="Jarju S."/>
            <person name="Secka A."/>
            <person name="Antonio M."/>
            <person name="Oren A."/>
            <person name="Chaudhuri R.R."/>
            <person name="La Ragione R."/>
            <person name="Hildebrand F."/>
            <person name="Pallen M.J."/>
        </authorList>
    </citation>
    <scope>NUCLEOTIDE SEQUENCE</scope>
    <source>
        <strain evidence="2">CHK192-8294</strain>
    </source>
</reference>
<comment type="caution">
    <text evidence="2">The sequence shown here is derived from an EMBL/GenBank/DDBJ whole genome shotgun (WGS) entry which is preliminary data.</text>
</comment>
<gene>
    <name evidence="2" type="ORF">H9712_07695</name>
</gene>
<evidence type="ECO:0000256" key="1">
    <source>
        <dbReference type="SAM" id="Phobius"/>
    </source>
</evidence>
<feature type="transmembrane region" description="Helical" evidence="1">
    <location>
        <begin position="87"/>
        <end position="112"/>
    </location>
</feature>
<accession>A0A9D2SAS4</accession>
<dbReference type="AlphaFoldDB" id="A0A9D2SAS4"/>
<feature type="transmembrane region" description="Helical" evidence="1">
    <location>
        <begin position="318"/>
        <end position="336"/>
    </location>
</feature>
<name>A0A9D2SAS4_9FIRM</name>
<feature type="transmembrane region" description="Helical" evidence="1">
    <location>
        <begin position="149"/>
        <end position="168"/>
    </location>
</feature>
<feature type="transmembrane region" description="Helical" evidence="1">
    <location>
        <begin position="48"/>
        <end position="75"/>
    </location>
</feature>
<feature type="transmembrane region" description="Helical" evidence="1">
    <location>
        <begin position="180"/>
        <end position="198"/>
    </location>
</feature>
<organism evidence="2 3">
    <name type="scientific">Candidatus Flavonifractor intestinigallinarum</name>
    <dbReference type="NCBI Taxonomy" id="2838586"/>
    <lineage>
        <taxon>Bacteria</taxon>
        <taxon>Bacillati</taxon>
        <taxon>Bacillota</taxon>
        <taxon>Clostridia</taxon>
        <taxon>Eubacteriales</taxon>
        <taxon>Oscillospiraceae</taxon>
        <taxon>Flavonifractor</taxon>
    </lineage>
</organism>
<feature type="transmembrane region" description="Helical" evidence="1">
    <location>
        <begin position="263"/>
        <end position="288"/>
    </location>
</feature>
<protein>
    <submittedName>
        <fullName evidence="2">DUF1576 domain-containing protein</fullName>
    </submittedName>
</protein>
<sequence length="438" mass="47216">MRYHKIYPAAICFAAYLIAIGLILGDPTQILPGLWKIIQTEDALITDYVKIAGIGAAFVNAALVTLISLGILHLSKDPLNGYTLVEIGLMAGFALFGKNIANIWPIIFGTFLYAKVRREDFGKYASVSLLATSLSPVVSYVALDNGWGNIWWAIFIGAIIGFVLPPLSAYTYKIQNGMNLYNMGFACGLLATILVPVMTSLGADPNVAHHWATGYNLQLGICLGGLCLILIVMGLFFSGRPIWAAWAGYRRLLLTTGRAPSDYLRMFGAAPTLINIGVNGLIGMAFILATGGDLNGPTLGGIFTIMGFSAFGKHTRNIIPIMAGVVLGSFCMHWSINDSAVQLALLFGTTLAPISGYFGWPFGVVAGFLHSSVVLRAGTPVEGFNLYNNGFSGGLLAIVLYPIITEAVRHRKPELQDEDYFDAFEHDSPVVPPPTRRK</sequence>
<dbReference type="EMBL" id="DWXO01000076">
    <property type="protein sequence ID" value="HJB80853.1"/>
    <property type="molecule type" value="Genomic_DNA"/>
</dbReference>
<evidence type="ECO:0000313" key="3">
    <source>
        <dbReference type="Proteomes" id="UP000823921"/>
    </source>
</evidence>
<dbReference type="InterPro" id="IPR011470">
    <property type="entry name" value="DUF1576"/>
</dbReference>
<feature type="transmembrane region" description="Helical" evidence="1">
    <location>
        <begin position="386"/>
        <end position="404"/>
    </location>
</feature>
<dbReference type="Pfam" id="PF07613">
    <property type="entry name" value="DUF1576"/>
    <property type="match status" value="2"/>
</dbReference>
<dbReference type="Proteomes" id="UP000823921">
    <property type="component" value="Unassembled WGS sequence"/>
</dbReference>
<keyword evidence="1" id="KW-1133">Transmembrane helix</keyword>